<feature type="transmembrane region" description="Helical" evidence="1">
    <location>
        <begin position="462"/>
        <end position="485"/>
    </location>
</feature>
<feature type="transmembrane region" description="Helical" evidence="1">
    <location>
        <begin position="147"/>
        <end position="179"/>
    </location>
</feature>
<dbReference type="RefSeq" id="WP_041366112.1">
    <property type="nucleotide sequence ID" value="NZ_HG938354.1"/>
</dbReference>
<dbReference type="OrthoDB" id="7912266at2"/>
<evidence type="ECO:0000313" key="3">
    <source>
        <dbReference type="EMBL" id="CDN52263.1"/>
    </source>
</evidence>
<dbReference type="HOGENOM" id="CLU_022936_2_0_5"/>
<dbReference type="GeneID" id="24260505"/>
<accession>A0A068T1F9</accession>
<proteinExistence type="predicted"/>
<feature type="transmembrane region" description="Helical" evidence="1">
    <location>
        <begin position="20"/>
        <end position="39"/>
    </location>
</feature>
<feature type="domain" description="DUF112" evidence="2">
    <location>
        <begin position="21"/>
        <end position="438"/>
    </location>
</feature>
<keyword evidence="1" id="KW-1133">Transmembrane helix</keyword>
<keyword evidence="1" id="KW-0472">Membrane</keyword>
<feature type="transmembrane region" description="Helical" evidence="1">
    <location>
        <begin position="200"/>
        <end position="221"/>
    </location>
</feature>
<dbReference type="AlphaFoldDB" id="A0A068T1F9"/>
<feature type="transmembrane region" description="Helical" evidence="1">
    <location>
        <begin position="45"/>
        <end position="69"/>
    </location>
</feature>
<gene>
    <name evidence="3" type="ORF">RG540_PA15870</name>
</gene>
<evidence type="ECO:0000256" key="1">
    <source>
        <dbReference type="SAM" id="Phobius"/>
    </source>
</evidence>
<feature type="transmembrane region" description="Helical" evidence="1">
    <location>
        <begin position="386"/>
        <end position="404"/>
    </location>
</feature>
<dbReference type="eggNOG" id="COG3333">
    <property type="taxonomic scope" value="Bacteria"/>
</dbReference>
<dbReference type="InterPro" id="IPR002823">
    <property type="entry name" value="DUF112_TM"/>
</dbReference>
<dbReference type="PANTHER" id="PTHR35342">
    <property type="entry name" value="TRICARBOXYLIC TRANSPORT PROTEIN"/>
    <property type="match status" value="1"/>
</dbReference>
<geneLocation type="plasmid" evidence="4">
    <name>II</name>
</geneLocation>
<dbReference type="PANTHER" id="PTHR35342:SF5">
    <property type="entry name" value="TRICARBOXYLIC TRANSPORT PROTEIN"/>
    <property type="match status" value="1"/>
</dbReference>
<dbReference type="Proteomes" id="UP000028181">
    <property type="component" value="Plasmid pHAMBI540a"/>
</dbReference>
<sequence>MDIFNGLLLGFSTATTPENFLYCFFGVFLGTAVGVLPGLGPIATISMLLPFTFGLPIDTALIMLAGIFYGSQYGGSTTAILMNIPGEASSVVTTLDGHEMAKQGKAGRALAAAAIGSFFAGTVGTLFIAISAPLLASFALTFGPAEYFSLIVLGLITSMVLTSGSLLTAFGMALFGVLLGMIGTDVNSGAARYTFDSANLLDGLDFVVVATGIFGLGDVLANLENERNRVASVATVSSLFPTADDWRRMSAPILRGTGIGVLVGVLPGAGVLLASFSAYALEKKISRHPEQFGKGAIEGVAAPEAANNAAAQTCFIPMLTLGLPGTATMALMIGALVVQGVQPGPEILTQQPALFWGLVVSMWLGNLMLLFLNLPLVGMWAKLISVPYHFLFPVICVFIAIGVYSINNNVFDVYMMALFGVLGYFFKKVGAEPAPLILAMILGPMAEEYLRRALLISHGDPTVFFTSPLSLGTLIVAFLLLLSIVSPRFRKVREEGLQEAD</sequence>
<name>A0A068T1F9_NEOGA</name>
<dbReference type="PATRIC" id="fig|1028800.3.peg.6246"/>
<feature type="transmembrane region" description="Helical" evidence="1">
    <location>
        <begin position="353"/>
        <end position="374"/>
    </location>
</feature>
<keyword evidence="4" id="KW-1185">Reference proteome</keyword>
<feature type="transmembrane region" description="Helical" evidence="1">
    <location>
        <begin position="259"/>
        <end position="281"/>
    </location>
</feature>
<feature type="transmembrane region" description="Helical" evidence="1">
    <location>
        <begin position="321"/>
        <end position="341"/>
    </location>
</feature>
<reference evidence="4" key="1">
    <citation type="journal article" date="2014" name="BMC Genomics">
        <title>Genome sequencing of two Neorhizobium galegae strains reveals a noeT gene responsible for the unusual acetylation of the nodulation factors.</title>
        <authorList>
            <person name="Osterman J."/>
            <person name="Marsh J."/>
            <person name="Laine P.K."/>
            <person name="Zeng Z."/>
            <person name="Alatalo E."/>
            <person name="Sullivan J.T."/>
            <person name="Young J.P."/>
            <person name="Thomas-Oates J."/>
            <person name="Paulin L."/>
            <person name="Lindstrom K."/>
        </authorList>
    </citation>
    <scope>NUCLEOTIDE SEQUENCE [LARGE SCALE GENOMIC DNA]</scope>
    <source>
        <strain evidence="4">HAMBI 540</strain>
    </source>
</reference>
<dbReference type="KEGG" id="ngg:RG540_PA15870"/>
<evidence type="ECO:0000259" key="2">
    <source>
        <dbReference type="Pfam" id="PF01970"/>
    </source>
</evidence>
<dbReference type="EMBL" id="HG938354">
    <property type="protein sequence ID" value="CDN52263.1"/>
    <property type="molecule type" value="Genomic_DNA"/>
</dbReference>
<organism evidence="3 4">
    <name type="scientific">Neorhizobium galegae bv. orientalis str. HAMBI 540</name>
    <dbReference type="NCBI Taxonomy" id="1028800"/>
    <lineage>
        <taxon>Bacteria</taxon>
        <taxon>Pseudomonadati</taxon>
        <taxon>Pseudomonadota</taxon>
        <taxon>Alphaproteobacteria</taxon>
        <taxon>Hyphomicrobiales</taxon>
        <taxon>Rhizobiaceae</taxon>
        <taxon>Rhizobium/Agrobacterium group</taxon>
        <taxon>Neorhizobium</taxon>
    </lineage>
</organism>
<protein>
    <submittedName>
        <fullName evidence="3">Possible TctA subunit of the Tripartite Tricarboxylate Transport(TTT) Family</fullName>
    </submittedName>
</protein>
<dbReference type="Pfam" id="PF01970">
    <property type="entry name" value="TctA"/>
    <property type="match status" value="1"/>
</dbReference>
<evidence type="ECO:0000313" key="4">
    <source>
        <dbReference type="Proteomes" id="UP000028181"/>
    </source>
</evidence>
<keyword evidence="1" id="KW-0812">Transmembrane</keyword>
<feature type="transmembrane region" description="Helical" evidence="1">
    <location>
        <begin position="109"/>
        <end position="135"/>
    </location>
</feature>
<keyword evidence="3" id="KW-0614">Plasmid</keyword>